<feature type="transmembrane region" description="Helical" evidence="1">
    <location>
        <begin position="103"/>
        <end position="126"/>
    </location>
</feature>
<sequence length="144" mass="16241">MTTNERVFHAITFEMVALAIIVPVTSLLTGKSGNELLVVGVGLSIFTVVWNYVYNIGFDKLFGDNRSDRSLKLRLAHTAGFEGGLIFVTVPAIAWFLNISWLGALAVEAGFLVFFFFYATGFNWVYDKYQPYKRLFGHKRSIVE</sequence>
<dbReference type="EMBL" id="JAKRRX010000053">
    <property type="protein sequence ID" value="MCW8334336.1"/>
    <property type="molecule type" value="Genomic_DNA"/>
</dbReference>
<keyword evidence="4" id="KW-1185">Reference proteome</keyword>
<dbReference type="RefSeq" id="WP_265687704.1">
    <property type="nucleotide sequence ID" value="NZ_JAKRRX010000053.1"/>
</dbReference>
<dbReference type="Proteomes" id="UP001155586">
    <property type="component" value="Unassembled WGS sequence"/>
</dbReference>
<gene>
    <name evidence="3" type="ORF">MD483_10940</name>
</gene>
<evidence type="ECO:0000313" key="3">
    <source>
        <dbReference type="EMBL" id="MCW8334336.1"/>
    </source>
</evidence>
<accession>A0A9X3CEP6</accession>
<keyword evidence="1" id="KW-1133">Transmembrane helix</keyword>
<evidence type="ECO:0000259" key="2">
    <source>
        <dbReference type="Pfam" id="PF05232"/>
    </source>
</evidence>
<evidence type="ECO:0000256" key="1">
    <source>
        <dbReference type="SAM" id="Phobius"/>
    </source>
</evidence>
<keyword evidence="1" id="KW-0472">Membrane</keyword>
<dbReference type="InterPro" id="IPR007896">
    <property type="entry name" value="BTP_bacteria"/>
</dbReference>
<dbReference type="NCBIfam" id="NF033664">
    <property type="entry name" value="PACE_transport"/>
    <property type="match status" value="1"/>
</dbReference>
<keyword evidence="1" id="KW-0812">Transmembrane</keyword>
<evidence type="ECO:0000313" key="4">
    <source>
        <dbReference type="Proteomes" id="UP001155586"/>
    </source>
</evidence>
<feature type="transmembrane region" description="Helical" evidence="1">
    <location>
        <begin position="75"/>
        <end position="97"/>
    </location>
</feature>
<reference evidence="3" key="1">
    <citation type="submission" date="2022-02" db="EMBL/GenBank/DDBJ databases">
        <title>Vibrio sp. nov., a new bacterium isolated from Bohai sea, China.</title>
        <authorList>
            <person name="Yuan Y."/>
        </authorList>
    </citation>
    <scope>NUCLEOTIDE SEQUENCE</scope>
    <source>
        <strain evidence="3">DBSS07</strain>
    </source>
</reference>
<feature type="transmembrane region" description="Helical" evidence="1">
    <location>
        <begin position="36"/>
        <end position="54"/>
    </location>
</feature>
<dbReference type="AlphaFoldDB" id="A0A9X3CEP6"/>
<proteinExistence type="predicted"/>
<organism evidence="3 4">
    <name type="scientific">Vibrio paucivorans</name>
    <dbReference type="NCBI Taxonomy" id="2829489"/>
    <lineage>
        <taxon>Bacteria</taxon>
        <taxon>Pseudomonadati</taxon>
        <taxon>Pseudomonadota</taxon>
        <taxon>Gammaproteobacteria</taxon>
        <taxon>Vibrionales</taxon>
        <taxon>Vibrionaceae</taxon>
        <taxon>Vibrio</taxon>
    </lineage>
</organism>
<comment type="caution">
    <text evidence="3">The sequence shown here is derived from an EMBL/GenBank/DDBJ whole genome shotgun (WGS) entry which is preliminary data.</text>
</comment>
<name>A0A9X3CEP6_9VIBR</name>
<feature type="transmembrane region" description="Helical" evidence="1">
    <location>
        <begin position="7"/>
        <end position="30"/>
    </location>
</feature>
<dbReference type="Pfam" id="PF05232">
    <property type="entry name" value="BTP"/>
    <property type="match status" value="2"/>
</dbReference>
<dbReference type="InterPro" id="IPR058208">
    <property type="entry name" value="PACE"/>
</dbReference>
<feature type="domain" description="Chlorhexidine efflux transporter" evidence="2">
    <location>
        <begin position="1"/>
        <end position="63"/>
    </location>
</feature>
<protein>
    <submittedName>
        <fullName evidence="3">PACE efflux transporter</fullName>
    </submittedName>
</protein>
<feature type="domain" description="Chlorhexidine efflux transporter" evidence="2">
    <location>
        <begin position="69"/>
        <end position="131"/>
    </location>
</feature>